<dbReference type="PANTHER" id="PTHR14456">
    <property type="entry name" value="INOSITOL POLYPHOSPHATE KINASE 1"/>
    <property type="match status" value="1"/>
</dbReference>
<evidence type="ECO:0000256" key="6">
    <source>
        <dbReference type="ARBA" id="ARBA00022840"/>
    </source>
</evidence>
<evidence type="ECO:0000256" key="4">
    <source>
        <dbReference type="ARBA" id="ARBA00022741"/>
    </source>
</evidence>
<dbReference type="GeneID" id="100908330"/>
<dbReference type="PANTHER" id="PTHR14456:SF2">
    <property type="entry name" value="INOSITOL-PENTAKISPHOSPHATE 2-KINASE"/>
    <property type="match status" value="1"/>
</dbReference>
<dbReference type="GO" id="GO:0032958">
    <property type="term" value="P:inositol phosphate biosynthetic process"/>
    <property type="evidence" value="ECO:0007669"/>
    <property type="project" value="TreeGrafter"/>
</dbReference>
<comment type="catalytic activity">
    <reaction evidence="7">
        <text>1D-myo-inositol 1,3,4,5,6-pentakisphosphate + ATP = 1D-myo-inositol hexakisphosphate + ADP + H(+)</text>
        <dbReference type="Rhea" id="RHEA:20313"/>
        <dbReference type="ChEBI" id="CHEBI:15378"/>
        <dbReference type="ChEBI" id="CHEBI:30616"/>
        <dbReference type="ChEBI" id="CHEBI:57733"/>
        <dbReference type="ChEBI" id="CHEBI:58130"/>
        <dbReference type="ChEBI" id="CHEBI:456216"/>
        <dbReference type="EC" id="2.7.1.158"/>
    </reaction>
</comment>
<reference evidence="9" key="1">
    <citation type="submission" date="2025-08" db="UniProtKB">
        <authorList>
            <consortium name="RefSeq"/>
        </authorList>
    </citation>
    <scope>IDENTIFICATION</scope>
</reference>
<gene>
    <name evidence="9" type="primary">LOC100908330</name>
</gene>
<comment type="similarity">
    <text evidence="1">Belongs to the IPK1 type 2 family.</text>
</comment>
<evidence type="ECO:0000313" key="9">
    <source>
        <dbReference type="RefSeq" id="XP_028968644.1"/>
    </source>
</evidence>
<dbReference type="GO" id="GO:0005524">
    <property type="term" value="F:ATP binding"/>
    <property type="evidence" value="ECO:0007669"/>
    <property type="project" value="UniProtKB-KW"/>
</dbReference>
<dbReference type="GO" id="GO:0035299">
    <property type="term" value="F:inositol-1,3,4,5,6-pentakisphosphate 2-kinase activity"/>
    <property type="evidence" value="ECO:0007669"/>
    <property type="project" value="UniProtKB-EC"/>
</dbReference>
<evidence type="ECO:0000256" key="5">
    <source>
        <dbReference type="ARBA" id="ARBA00022777"/>
    </source>
</evidence>
<keyword evidence="3 7" id="KW-0808">Transferase</keyword>
<keyword evidence="5 7" id="KW-0418">Kinase</keyword>
<protein>
    <recommendedName>
        <fullName evidence="2 7">Inositol-pentakisphosphate 2-kinase</fullName>
        <ecNumber evidence="2 7">2.7.1.158</ecNumber>
    </recommendedName>
</protein>
<dbReference type="Proteomes" id="UP000694867">
    <property type="component" value="Unplaced"/>
</dbReference>
<dbReference type="AlphaFoldDB" id="A0AAJ7SHA6"/>
<dbReference type="EC" id="2.7.1.158" evidence="2 7"/>
<organism evidence="8 9">
    <name type="scientific">Galendromus occidentalis</name>
    <name type="common">western predatory mite</name>
    <dbReference type="NCBI Taxonomy" id="34638"/>
    <lineage>
        <taxon>Eukaryota</taxon>
        <taxon>Metazoa</taxon>
        <taxon>Ecdysozoa</taxon>
        <taxon>Arthropoda</taxon>
        <taxon>Chelicerata</taxon>
        <taxon>Arachnida</taxon>
        <taxon>Acari</taxon>
        <taxon>Parasitiformes</taxon>
        <taxon>Mesostigmata</taxon>
        <taxon>Gamasina</taxon>
        <taxon>Phytoseioidea</taxon>
        <taxon>Phytoseiidae</taxon>
        <taxon>Typhlodrominae</taxon>
        <taxon>Galendromus</taxon>
    </lineage>
</organism>
<dbReference type="Gene3D" id="3.30.200.110">
    <property type="entry name" value="Inositol-pentakisphosphate 2-kinase, N-lobe"/>
    <property type="match status" value="1"/>
</dbReference>
<dbReference type="RefSeq" id="XP_028968644.1">
    <property type="nucleotide sequence ID" value="XM_029112811.1"/>
</dbReference>
<accession>A0AAJ7SHA6</accession>
<sequence>MEAGFCIEGAEFRGEGNSSLVCALKDGASVLKLKKTSVVFNENVPVIEEDWLGLHKYQVSFIRNVAVPLFGASLVDIPTIVQLRGEDIAKLNNLVRQDRAIHRLKKTLSPSLNCGLVFPDNCLFKSLPQNNIPLEGPLVCVELKTKMGFLPVGIPPDLQLKSRICRFHLVQNRKFRQGRVQQISNYCPLDLFSGCPERMECAILELLHNPQNNLRVFCDRRQIFGGERNRSQLDLREFFKLARDRGARDLCNLIKMALCLPLKEDRCKEATLGAARVELRDCLFSTKCCCDTGSSGTCPSELIPVSRHRIPERSVLWRILQCQQLSSEDVSKIYRSTYAHHEPDRFFNKMYPEAVIPKNILSETKIQCESQEEFEHRVLWKFLVALTCRDCSVMLTMQRISKSWSGKPSDPKLNVLEYGGQRYLLSIGVVDLEPKKLDRVAKQFQDDLSMINNFSMEF</sequence>
<dbReference type="KEGG" id="goe:100908330"/>
<evidence type="ECO:0000256" key="1">
    <source>
        <dbReference type="ARBA" id="ARBA00007229"/>
    </source>
</evidence>
<dbReference type="InterPro" id="IPR009286">
    <property type="entry name" value="Ins_P5_2-kin"/>
</dbReference>
<evidence type="ECO:0000256" key="7">
    <source>
        <dbReference type="RuleBase" id="RU364126"/>
    </source>
</evidence>
<evidence type="ECO:0000256" key="2">
    <source>
        <dbReference type="ARBA" id="ARBA00012023"/>
    </source>
</evidence>
<comment type="function">
    <text evidence="7">Phosphorylates Ins(1,3,4,5,6)P5 at position 2 to form Ins(1,2,3,4,5,6)P6 (InsP6 or phytate).</text>
</comment>
<keyword evidence="8" id="KW-1185">Reference proteome</keyword>
<keyword evidence="6 7" id="KW-0067">ATP-binding</keyword>
<keyword evidence="4 7" id="KW-0547">Nucleotide-binding</keyword>
<dbReference type="CTD" id="37360"/>
<proteinExistence type="inferred from homology"/>
<evidence type="ECO:0000313" key="8">
    <source>
        <dbReference type="Proteomes" id="UP000694867"/>
    </source>
</evidence>
<dbReference type="Pfam" id="PF06090">
    <property type="entry name" value="Ins_P5_2-kin"/>
    <property type="match status" value="1"/>
</dbReference>
<dbReference type="GO" id="GO:0005634">
    <property type="term" value="C:nucleus"/>
    <property type="evidence" value="ECO:0007669"/>
    <property type="project" value="TreeGrafter"/>
</dbReference>
<comment type="domain">
    <text evidence="7">The EXKPK motif is conserved in inositol-pentakisphosphate 2-kinases of both family 1 and 2.</text>
</comment>
<evidence type="ECO:0000256" key="3">
    <source>
        <dbReference type="ARBA" id="ARBA00022679"/>
    </source>
</evidence>
<name>A0AAJ7SHA6_9ACAR</name>
<dbReference type="InterPro" id="IPR043001">
    <property type="entry name" value="IP5_2-K_N_lobe"/>
</dbReference>